<protein>
    <recommendedName>
        <fullName evidence="3">ATPase with chaperone activity</fullName>
    </recommendedName>
</protein>
<dbReference type="RefSeq" id="WP_274108633.1">
    <property type="nucleotide sequence ID" value="NZ_JAPCKI010000003.1"/>
</dbReference>
<evidence type="ECO:0000313" key="1">
    <source>
        <dbReference type="EMBL" id="MDD2177207.1"/>
    </source>
</evidence>
<reference evidence="1" key="1">
    <citation type="submission" date="2022-10" db="EMBL/GenBank/DDBJ databases">
        <title>Description of microaerobic benzene degrading bacteria.</title>
        <authorList>
            <person name="Bedics A."/>
            <person name="Tancsics A."/>
            <person name="Banerjee S."/>
        </authorList>
    </citation>
    <scope>NUCLEOTIDE SEQUENCE</scope>
    <source>
        <strain evidence="1">D2M1</strain>
    </source>
</reference>
<dbReference type="Proteomes" id="UP001148932">
    <property type="component" value="Unassembled WGS sequence"/>
</dbReference>
<accession>A0ABT5RU45</accession>
<gene>
    <name evidence="1" type="ORF">OIN59_07150</name>
</gene>
<evidence type="ECO:0000313" key="2">
    <source>
        <dbReference type="Proteomes" id="UP001148932"/>
    </source>
</evidence>
<name>A0ABT5RU45_9BURK</name>
<comment type="caution">
    <text evidence="1">The sequence shown here is derived from an EMBL/GenBank/DDBJ whole genome shotgun (WGS) entry which is preliminary data.</text>
</comment>
<organism evidence="1 2">
    <name type="scientific">Acidovorax benzenivorans</name>
    <dbReference type="NCBI Taxonomy" id="2987520"/>
    <lineage>
        <taxon>Bacteria</taxon>
        <taxon>Pseudomonadati</taxon>
        <taxon>Pseudomonadota</taxon>
        <taxon>Betaproteobacteria</taxon>
        <taxon>Burkholderiales</taxon>
        <taxon>Comamonadaceae</taxon>
        <taxon>Acidovorax</taxon>
    </lineage>
</organism>
<proteinExistence type="predicted"/>
<sequence>MYDDDNQIHVPPSFMAVYTDARGRLTEKADGVRTRYELCEDLAGHLVEHAQTLYHVQAPSETEILQRIHAGLCTAESGVSVAEATWIVTRLAELLVWQCPVLMAPQPQPEGEAPPPPPAR</sequence>
<evidence type="ECO:0008006" key="3">
    <source>
        <dbReference type="Google" id="ProtNLM"/>
    </source>
</evidence>
<dbReference type="EMBL" id="JAPCKI010000003">
    <property type="protein sequence ID" value="MDD2177207.1"/>
    <property type="molecule type" value="Genomic_DNA"/>
</dbReference>
<keyword evidence="2" id="KW-1185">Reference proteome</keyword>